<gene>
    <name evidence="10" type="primary">ggt_2</name>
    <name evidence="10" type="ORF">ANI02nite_17540</name>
</gene>
<dbReference type="Pfam" id="PF01019">
    <property type="entry name" value="G_glu_transpept"/>
    <property type="match status" value="1"/>
</dbReference>
<dbReference type="InterPro" id="IPR051792">
    <property type="entry name" value="GGT_bact"/>
</dbReference>
<dbReference type="InterPro" id="IPR000101">
    <property type="entry name" value="GGT_peptidase"/>
</dbReference>
<dbReference type="InterPro" id="IPR043138">
    <property type="entry name" value="GGT_lsub"/>
</dbReference>
<feature type="signal peptide" evidence="9">
    <location>
        <begin position="1"/>
        <end position="36"/>
    </location>
</feature>
<protein>
    <recommendedName>
        <fullName evidence="7">Glutathione hydrolase proenzyme</fullName>
        <ecNumber evidence="7">2.3.2.2</ecNumber>
        <ecNumber evidence="7">3.4.19.13</ecNumber>
    </recommendedName>
    <component>
        <recommendedName>
            <fullName evidence="7">Glutathione hydrolase large chain</fullName>
        </recommendedName>
    </component>
    <component>
        <recommendedName>
            <fullName evidence="7">Glutathione hydrolase small chain</fullName>
        </recommendedName>
    </component>
</protein>
<dbReference type="Gene3D" id="1.10.246.130">
    <property type="match status" value="1"/>
</dbReference>
<proteinExistence type="inferred from homology"/>
<evidence type="ECO:0000256" key="2">
    <source>
        <dbReference type="ARBA" id="ARBA00001089"/>
    </source>
</evidence>
<keyword evidence="7" id="KW-0378">Hydrolase</keyword>
<comment type="caution">
    <text evidence="10">The sequence shown here is derived from an EMBL/GenBank/DDBJ whole genome shotgun (WGS) entry which is preliminary data.</text>
</comment>
<dbReference type="InterPro" id="IPR029055">
    <property type="entry name" value="Ntn_hydrolases_N"/>
</dbReference>
<keyword evidence="7" id="KW-0317">Glutathione biosynthesis</keyword>
<keyword evidence="3 7" id="KW-0012">Acyltransferase</keyword>
<dbReference type="Proteomes" id="UP000321635">
    <property type="component" value="Unassembled WGS sequence"/>
</dbReference>
<feature type="binding site" evidence="6">
    <location>
        <begin position="442"/>
        <end position="444"/>
    </location>
    <ligand>
        <name>L-glutamate</name>
        <dbReference type="ChEBI" id="CHEBI:29985"/>
    </ligand>
</feature>
<dbReference type="InterPro" id="IPR043137">
    <property type="entry name" value="GGT_ssub_C"/>
</dbReference>
<dbReference type="EC" id="2.3.2.2" evidence="7"/>
<feature type="binding site" evidence="6">
    <location>
        <position position="517"/>
    </location>
    <ligand>
        <name>L-glutamate</name>
        <dbReference type="ChEBI" id="CHEBI:29985"/>
    </ligand>
</feature>
<comment type="catalytic activity">
    <reaction evidence="1 7">
        <text>an S-substituted glutathione + H2O = an S-substituted L-cysteinylglycine + L-glutamate</text>
        <dbReference type="Rhea" id="RHEA:59468"/>
        <dbReference type="ChEBI" id="CHEBI:15377"/>
        <dbReference type="ChEBI" id="CHEBI:29985"/>
        <dbReference type="ChEBI" id="CHEBI:90779"/>
        <dbReference type="ChEBI" id="CHEBI:143103"/>
        <dbReference type="EC" id="3.4.19.13"/>
    </reaction>
</comment>
<dbReference type="STRING" id="1120919.GCA_000429165_02327"/>
<dbReference type="GO" id="GO:0036374">
    <property type="term" value="F:glutathione hydrolase activity"/>
    <property type="evidence" value="ECO:0007669"/>
    <property type="project" value="UniProtKB-UniRule"/>
</dbReference>
<feature type="binding site" evidence="6">
    <location>
        <begin position="495"/>
        <end position="496"/>
    </location>
    <ligand>
        <name>L-glutamate</name>
        <dbReference type="ChEBI" id="CHEBI:29985"/>
    </ligand>
</feature>
<reference evidence="10 11" key="1">
    <citation type="submission" date="2019-07" db="EMBL/GenBank/DDBJ databases">
        <title>Whole genome shotgun sequence of Acetobacter nitrogenifigens NBRC 105050.</title>
        <authorList>
            <person name="Hosoyama A."/>
            <person name="Uohara A."/>
            <person name="Ohji S."/>
            <person name="Ichikawa N."/>
        </authorList>
    </citation>
    <scope>NUCLEOTIDE SEQUENCE [LARGE SCALE GENOMIC DNA]</scope>
    <source>
        <strain evidence="10 11">NBRC 105050</strain>
    </source>
</reference>
<accession>A0A511XA87</accession>
<comment type="subunit">
    <text evidence="7">This enzyme consists of two polypeptide chains, which are synthesized in precursor form from a single polypeptide.</text>
</comment>
<dbReference type="EC" id="3.4.19.13" evidence="7"/>
<dbReference type="PANTHER" id="PTHR43199:SF6">
    <property type="entry name" value="GLUTATHIONE HYDROLASE PROENZYME"/>
    <property type="match status" value="1"/>
</dbReference>
<comment type="similarity">
    <text evidence="7">Belongs to the gamma-glutamyltransferase family.</text>
</comment>
<dbReference type="AlphaFoldDB" id="A0A511XA87"/>
<evidence type="ECO:0000256" key="5">
    <source>
        <dbReference type="PIRSR" id="PIRSR600101-1"/>
    </source>
</evidence>
<dbReference type="GO" id="GO:0103068">
    <property type="term" value="F:leukotriene C4 gamma-glutamyl transferase activity"/>
    <property type="evidence" value="ECO:0007669"/>
    <property type="project" value="UniProtKB-EC"/>
</dbReference>
<evidence type="ECO:0000256" key="6">
    <source>
        <dbReference type="PIRSR" id="PIRSR600101-2"/>
    </source>
</evidence>
<organism evidence="10 11">
    <name type="scientific">Acetobacter nitrogenifigens DSM 23921 = NBRC 105050</name>
    <dbReference type="NCBI Taxonomy" id="1120919"/>
    <lineage>
        <taxon>Bacteria</taxon>
        <taxon>Pseudomonadati</taxon>
        <taxon>Pseudomonadota</taxon>
        <taxon>Alphaproteobacteria</taxon>
        <taxon>Acetobacterales</taxon>
        <taxon>Acetobacteraceae</taxon>
        <taxon>Acetobacter</taxon>
    </lineage>
</organism>
<comment type="catalytic activity">
    <reaction evidence="4 7">
        <text>an N-terminal (5-L-glutamyl)-[peptide] + an alpha-amino acid = 5-L-glutamyl amino acid + an N-terminal L-alpha-aminoacyl-[peptide]</text>
        <dbReference type="Rhea" id="RHEA:23904"/>
        <dbReference type="Rhea" id="RHEA-COMP:9780"/>
        <dbReference type="Rhea" id="RHEA-COMP:9795"/>
        <dbReference type="ChEBI" id="CHEBI:77644"/>
        <dbReference type="ChEBI" id="CHEBI:78597"/>
        <dbReference type="ChEBI" id="CHEBI:78599"/>
        <dbReference type="ChEBI" id="CHEBI:78608"/>
        <dbReference type="EC" id="2.3.2.2"/>
    </reaction>
</comment>
<keyword evidence="11" id="KW-1185">Reference proteome</keyword>
<sequence>MPHNPAISGRRSIARQAFLLAAVFAVSTLAPASVFAQTASKGATDAGVPDPLAFGQDALGLTPVAPVYGKKGMVVSAQRLASEVGAHILAEGGNAADAAVAVGYALAVVYPAAGNIGGGGFMVLHPAKGEAVFIDFREHAPLKATPTMYQDASGAVVPGLSVRGWKSIGVPGTVAGLELVRQRWGHMSREKLMAPAIKLARLGFVLADGDVQLLHTSTDVFRADPAARNIFLRPDGSPMQVGDRLVQIELADTLETIAKGGADAFYKGSIARKVVDASNANGGIFQMEDFAKYAPRVMPTLTCSYRGYTIETTPPPSGGGVALCEMLNILSGYDMHALGLHTAPAVQHEIEAMRHTYSDRRDLGDPAFVQNPVAHLIDPAYAVAVRQAMPTDVAIDSNTLIGGEAAPGSTAAPPAAGAAEKHETTQFSVMDSSGFAVSTTYTLNGWFGSGVIAGNTGFFLNDEMDDFTAKPGSPNMFGIVGGVANQVEPGKTPLSSMAPTILTRDGKPVMVIGSPGGSRIPTIILSVILGAVDYGLDIQQAIDLPRIHEQWLPQAVEIEKGALSDSVKETLSREGYVFHEHAAWGVPEGIIAGGPTLSGPRKSGFFGAPDRRHPGGAAVGE</sequence>
<comment type="pathway">
    <text evidence="7">Sulfur metabolism; glutathione metabolism.</text>
</comment>
<dbReference type="PANTHER" id="PTHR43199">
    <property type="entry name" value="GLUTATHIONE HYDROLASE"/>
    <property type="match status" value="1"/>
</dbReference>
<dbReference type="EMBL" id="BJYF01000008">
    <property type="protein sequence ID" value="GEN59870.1"/>
    <property type="molecule type" value="Genomic_DNA"/>
</dbReference>
<dbReference type="Gene3D" id="3.60.20.40">
    <property type="match status" value="1"/>
</dbReference>
<feature type="binding site" evidence="6">
    <location>
        <position position="137"/>
    </location>
    <ligand>
        <name>L-glutamate</name>
        <dbReference type="ChEBI" id="CHEBI:29985"/>
    </ligand>
</feature>
<keyword evidence="7" id="KW-0808">Transferase</keyword>
<evidence type="ECO:0000256" key="9">
    <source>
        <dbReference type="SAM" id="SignalP"/>
    </source>
</evidence>
<evidence type="ECO:0000313" key="10">
    <source>
        <dbReference type="EMBL" id="GEN59870.1"/>
    </source>
</evidence>
<dbReference type="PRINTS" id="PR01210">
    <property type="entry name" value="GGTRANSPTASE"/>
</dbReference>
<evidence type="ECO:0000256" key="3">
    <source>
        <dbReference type="ARBA" id="ARBA00023315"/>
    </source>
</evidence>
<feature type="binding site" evidence="6">
    <location>
        <position position="466"/>
    </location>
    <ligand>
        <name>L-glutamate</name>
        <dbReference type="ChEBI" id="CHEBI:29985"/>
    </ligand>
</feature>
<feature type="chain" id="PRO_5022012529" description="Glutathione hydrolase proenzyme" evidence="9">
    <location>
        <begin position="37"/>
        <end position="621"/>
    </location>
</feature>
<evidence type="ECO:0000313" key="11">
    <source>
        <dbReference type="Proteomes" id="UP000321635"/>
    </source>
</evidence>
<dbReference type="GO" id="GO:0006750">
    <property type="term" value="P:glutathione biosynthetic process"/>
    <property type="evidence" value="ECO:0007669"/>
    <property type="project" value="UniProtKB-KW"/>
</dbReference>
<dbReference type="SUPFAM" id="SSF56235">
    <property type="entry name" value="N-terminal nucleophile aminohydrolases (Ntn hydrolases)"/>
    <property type="match status" value="1"/>
</dbReference>
<feature type="region of interest" description="Disordered" evidence="8">
    <location>
        <begin position="601"/>
        <end position="621"/>
    </location>
</feature>
<dbReference type="UniPathway" id="UPA00204"/>
<evidence type="ECO:0000256" key="8">
    <source>
        <dbReference type="SAM" id="MobiDB-lite"/>
    </source>
</evidence>
<feature type="active site" description="Nucleophile" evidence="5">
    <location>
        <position position="424"/>
    </location>
</feature>
<dbReference type="NCBIfam" id="TIGR00066">
    <property type="entry name" value="g_glut_trans"/>
    <property type="match status" value="1"/>
</dbReference>
<comment type="PTM">
    <text evidence="7">Cleaved by autocatalysis into a large and a small subunit.</text>
</comment>
<keyword evidence="7" id="KW-0865">Zymogen</keyword>
<keyword evidence="9" id="KW-0732">Signal</keyword>
<dbReference type="GO" id="GO:0006751">
    <property type="term" value="P:glutathione catabolic process"/>
    <property type="evidence" value="ECO:0007669"/>
    <property type="project" value="UniProtKB-UniRule"/>
</dbReference>
<comment type="catalytic activity">
    <reaction evidence="2 7">
        <text>glutathione + H2O = L-cysteinylglycine + L-glutamate</text>
        <dbReference type="Rhea" id="RHEA:28807"/>
        <dbReference type="ChEBI" id="CHEBI:15377"/>
        <dbReference type="ChEBI" id="CHEBI:29985"/>
        <dbReference type="ChEBI" id="CHEBI:57925"/>
        <dbReference type="ChEBI" id="CHEBI:61694"/>
        <dbReference type="EC" id="3.4.19.13"/>
    </reaction>
</comment>
<evidence type="ECO:0000256" key="1">
    <source>
        <dbReference type="ARBA" id="ARBA00001049"/>
    </source>
</evidence>
<evidence type="ECO:0000256" key="4">
    <source>
        <dbReference type="ARBA" id="ARBA00047417"/>
    </source>
</evidence>
<evidence type="ECO:0000256" key="7">
    <source>
        <dbReference type="RuleBase" id="RU368036"/>
    </source>
</evidence>
<name>A0A511XA87_9PROT</name>